<protein>
    <submittedName>
        <fullName evidence="2">Uncharacterized protein</fullName>
    </submittedName>
</protein>
<reference evidence="2 3" key="1">
    <citation type="journal article" date="2012" name="Science">
        <title>The Paleozoic origin of enzymatic lignin decomposition reconstructed from 31 fungal genomes.</title>
        <authorList>
            <person name="Floudas D."/>
            <person name="Binder M."/>
            <person name="Riley R."/>
            <person name="Barry K."/>
            <person name="Blanchette R.A."/>
            <person name="Henrissat B."/>
            <person name="Martinez A.T."/>
            <person name="Otillar R."/>
            <person name="Spatafora J.W."/>
            <person name="Yadav J.S."/>
            <person name="Aerts A."/>
            <person name="Benoit I."/>
            <person name="Boyd A."/>
            <person name="Carlson A."/>
            <person name="Copeland A."/>
            <person name="Coutinho P.M."/>
            <person name="de Vries R.P."/>
            <person name="Ferreira P."/>
            <person name="Findley K."/>
            <person name="Foster B."/>
            <person name="Gaskell J."/>
            <person name="Glotzer D."/>
            <person name="Gorecki P."/>
            <person name="Heitman J."/>
            <person name="Hesse C."/>
            <person name="Hori C."/>
            <person name="Igarashi K."/>
            <person name="Jurgens J.A."/>
            <person name="Kallen N."/>
            <person name="Kersten P."/>
            <person name="Kohler A."/>
            <person name="Kuees U."/>
            <person name="Kumar T.K.A."/>
            <person name="Kuo A."/>
            <person name="LaButti K."/>
            <person name="Larrondo L.F."/>
            <person name="Lindquist E."/>
            <person name="Ling A."/>
            <person name="Lombard V."/>
            <person name="Lucas S."/>
            <person name="Lundell T."/>
            <person name="Martin R."/>
            <person name="McLaughlin D.J."/>
            <person name="Morgenstern I."/>
            <person name="Morin E."/>
            <person name="Murat C."/>
            <person name="Nagy L.G."/>
            <person name="Nolan M."/>
            <person name="Ohm R.A."/>
            <person name="Patyshakuliyeva A."/>
            <person name="Rokas A."/>
            <person name="Ruiz-Duenas F.J."/>
            <person name="Sabat G."/>
            <person name="Salamov A."/>
            <person name="Samejima M."/>
            <person name="Schmutz J."/>
            <person name="Slot J.C."/>
            <person name="St John F."/>
            <person name="Stenlid J."/>
            <person name="Sun H."/>
            <person name="Sun S."/>
            <person name="Syed K."/>
            <person name="Tsang A."/>
            <person name="Wiebenga A."/>
            <person name="Young D."/>
            <person name="Pisabarro A."/>
            <person name="Eastwood D.C."/>
            <person name="Martin F."/>
            <person name="Cullen D."/>
            <person name="Grigoriev I.V."/>
            <person name="Hibbett D.S."/>
        </authorList>
    </citation>
    <scope>NUCLEOTIDE SEQUENCE [LARGE SCALE GENOMIC DNA]</scope>
    <source>
        <strain evidence="2 3">MD-104</strain>
    </source>
</reference>
<dbReference type="Proteomes" id="UP000218811">
    <property type="component" value="Unassembled WGS sequence"/>
</dbReference>
<dbReference type="AlphaFoldDB" id="A0A2H3IZY8"/>
<name>A0A2H3IZY8_WOLCO</name>
<accession>A0A2H3IZY8</accession>
<evidence type="ECO:0000256" key="1">
    <source>
        <dbReference type="SAM" id="MobiDB-lite"/>
    </source>
</evidence>
<proteinExistence type="predicted"/>
<organism evidence="2 3">
    <name type="scientific">Wolfiporia cocos (strain MD-104)</name>
    <name type="common">Brown rot fungus</name>
    <dbReference type="NCBI Taxonomy" id="742152"/>
    <lineage>
        <taxon>Eukaryota</taxon>
        <taxon>Fungi</taxon>
        <taxon>Dikarya</taxon>
        <taxon>Basidiomycota</taxon>
        <taxon>Agaricomycotina</taxon>
        <taxon>Agaricomycetes</taxon>
        <taxon>Polyporales</taxon>
        <taxon>Phaeolaceae</taxon>
        <taxon>Wolfiporia</taxon>
    </lineage>
</organism>
<evidence type="ECO:0000313" key="3">
    <source>
        <dbReference type="Proteomes" id="UP000218811"/>
    </source>
</evidence>
<dbReference type="EMBL" id="KB467854">
    <property type="protein sequence ID" value="PCH35496.1"/>
    <property type="molecule type" value="Genomic_DNA"/>
</dbReference>
<evidence type="ECO:0000313" key="2">
    <source>
        <dbReference type="EMBL" id="PCH35496.1"/>
    </source>
</evidence>
<gene>
    <name evidence="2" type="ORF">WOLCODRAFT_166290</name>
</gene>
<keyword evidence="3" id="KW-1185">Reference proteome</keyword>
<sequence length="132" mass="15184">MPGCRPRRPDVQLQARGAEASPRQRRQWLLPRGAKDPAATYKVLWYRLSYSLSRPRRCKADILVPGVMDIPDAPRDLVRTISELPVMPLALLLFLKLQSWTDHRDSPRDWMRPKQNDDVLDISRSRANGASL</sequence>
<feature type="region of interest" description="Disordered" evidence="1">
    <location>
        <begin position="1"/>
        <end position="31"/>
    </location>
</feature>
<dbReference type="OrthoDB" id="3133286at2759"/>